<keyword evidence="2" id="KW-1185">Reference proteome</keyword>
<proteinExistence type="predicted"/>
<dbReference type="Proteomes" id="UP000593573">
    <property type="component" value="Unassembled WGS sequence"/>
</dbReference>
<dbReference type="EMBL" id="JABFAB010242403">
    <property type="protein sequence ID" value="MBA0671841.1"/>
    <property type="molecule type" value="Genomic_DNA"/>
</dbReference>
<sequence>MMWRRVVTLIHKNLSKLLK</sequence>
<protein>
    <submittedName>
        <fullName evidence="1">Uncharacterized protein</fullName>
    </submittedName>
</protein>
<dbReference type="AlphaFoldDB" id="A0A7J8W9Y2"/>
<evidence type="ECO:0000313" key="1">
    <source>
        <dbReference type="EMBL" id="MBA0671841.1"/>
    </source>
</evidence>
<accession>A0A7J8W9Y2</accession>
<comment type="caution">
    <text evidence="1">The sequence shown here is derived from an EMBL/GenBank/DDBJ whole genome shotgun (WGS) entry which is preliminary data.</text>
</comment>
<gene>
    <name evidence="1" type="ORF">Goklo_029017</name>
</gene>
<name>A0A7J8W9Y2_9ROSI</name>
<reference evidence="1 2" key="1">
    <citation type="journal article" date="2019" name="Genome Biol. Evol.">
        <title>Insights into the evolution of the New World diploid cottons (Gossypium, subgenus Houzingenia) based on genome sequencing.</title>
        <authorList>
            <person name="Grover C.E."/>
            <person name="Arick M.A. 2nd"/>
            <person name="Thrash A."/>
            <person name="Conover J.L."/>
            <person name="Sanders W.S."/>
            <person name="Peterson D.G."/>
            <person name="Frelichowski J.E."/>
            <person name="Scheffler J.A."/>
            <person name="Scheffler B.E."/>
            <person name="Wendel J.F."/>
        </authorList>
    </citation>
    <scope>NUCLEOTIDE SEQUENCE [LARGE SCALE GENOMIC DNA]</scope>
    <source>
        <strain evidence="1">57</strain>
        <tissue evidence="1">Leaf</tissue>
    </source>
</reference>
<organism evidence="1 2">
    <name type="scientific">Gossypium klotzschianum</name>
    <dbReference type="NCBI Taxonomy" id="34286"/>
    <lineage>
        <taxon>Eukaryota</taxon>
        <taxon>Viridiplantae</taxon>
        <taxon>Streptophyta</taxon>
        <taxon>Embryophyta</taxon>
        <taxon>Tracheophyta</taxon>
        <taxon>Spermatophyta</taxon>
        <taxon>Magnoliopsida</taxon>
        <taxon>eudicotyledons</taxon>
        <taxon>Gunneridae</taxon>
        <taxon>Pentapetalae</taxon>
        <taxon>rosids</taxon>
        <taxon>malvids</taxon>
        <taxon>Malvales</taxon>
        <taxon>Malvaceae</taxon>
        <taxon>Malvoideae</taxon>
        <taxon>Gossypium</taxon>
    </lineage>
</organism>
<evidence type="ECO:0000313" key="2">
    <source>
        <dbReference type="Proteomes" id="UP000593573"/>
    </source>
</evidence>